<keyword evidence="2" id="KW-1185">Reference proteome</keyword>
<organism evidence="1 2">
    <name type="scientific">Meloidogyne enterolobii</name>
    <name type="common">Root-knot nematode worm</name>
    <name type="synonym">Meloidogyne mayaguensis</name>
    <dbReference type="NCBI Taxonomy" id="390850"/>
    <lineage>
        <taxon>Eukaryota</taxon>
        <taxon>Metazoa</taxon>
        <taxon>Ecdysozoa</taxon>
        <taxon>Nematoda</taxon>
        <taxon>Chromadorea</taxon>
        <taxon>Rhabditida</taxon>
        <taxon>Tylenchina</taxon>
        <taxon>Tylenchomorpha</taxon>
        <taxon>Tylenchoidea</taxon>
        <taxon>Meloidogynidae</taxon>
        <taxon>Meloidogyninae</taxon>
        <taxon>Meloidogyne</taxon>
    </lineage>
</organism>
<dbReference type="EMBL" id="CAVMJV010000045">
    <property type="protein sequence ID" value="CAK5081698.1"/>
    <property type="molecule type" value="Genomic_DNA"/>
</dbReference>
<comment type="caution">
    <text evidence="1">The sequence shown here is derived from an EMBL/GenBank/DDBJ whole genome shotgun (WGS) entry which is preliminary data.</text>
</comment>
<protein>
    <submittedName>
        <fullName evidence="1">Uncharacterized protein</fullName>
    </submittedName>
</protein>
<name>A0ACB0ZTX1_MELEN</name>
<evidence type="ECO:0000313" key="1">
    <source>
        <dbReference type="EMBL" id="CAK5081698.1"/>
    </source>
</evidence>
<evidence type="ECO:0000313" key="2">
    <source>
        <dbReference type="Proteomes" id="UP001497535"/>
    </source>
</evidence>
<accession>A0ACB0ZTX1</accession>
<reference evidence="1" key="1">
    <citation type="submission" date="2023-11" db="EMBL/GenBank/DDBJ databases">
        <authorList>
            <person name="Poullet M."/>
        </authorList>
    </citation>
    <scope>NUCLEOTIDE SEQUENCE</scope>
    <source>
        <strain evidence="1">E1834</strain>
    </source>
</reference>
<proteinExistence type="predicted"/>
<sequence>MASEWDKAMQQFPSNFLPTFPNYGLLMKNGCNGIAKNVMNWPAEMILGGIRQIGNNVEADALQSVILVATPTDVFRRFKDSNIFSGINSTLSSKDWSPLTARDIIQDQTSVQDWARAFTDKIYNHDLNKNGHRVVHSLASNSISDMLAEFCDFNYAIILVGYLLMLVYALYSQCRFDGCCSLGVESAVGLALAGVLTVTLSSVAGLGISTWFDIHFNAATTQIVPFLALGIGVDNMFMLLHSYPEVVSNVNRNELGFLLKQTGTILPIPALRSFCAQTAILLSVNLVGIFLIYPAFIALDLKRRKAGRRDLAFLAYYCLCMDESVGTVQHYQHQNNDNNGVTHQELINATSDYECASPPYLPADLDKTVSSCKHPEIVYTQPKINNVYQFKRTRKRKQKKSYRMYTLQGFLHIVYIPLLKYTTFKIGVLLSAFGLFLLSLYGISHSTIGLELSDILPENSAPADFLKTRDRYFSFYPMSIVLHGEQIDFPARQHQIDLLRNEIGYSRFVVKLADGEPSERYWLQLFRDWLIGMQQRLDNAKIQFGDLNSANLTSSMIGNPDLQIAFSLACSYGENYDCDRVNFVRLIDESGTINSDGFYNYLYGWHEYEQMRYFIPPAPKPLFSRIPFYLSGLHDTPTIMQMIHDIRSISENYTRMGLFNHPEGVPFTFCLIIFNPWAAGIVTLVVLSMTVELAGFMGLAHVKLNPISAVTLITAVGIGVEFTAHVVLAFLTSLGTRHERMEECLKHMFVPVIHGGMSTLLVII</sequence>
<dbReference type="Proteomes" id="UP001497535">
    <property type="component" value="Unassembled WGS sequence"/>
</dbReference>
<gene>
    <name evidence="1" type="ORF">MENTE1834_LOCUS28934</name>
</gene>